<dbReference type="SUPFAM" id="SSF51658">
    <property type="entry name" value="Xylose isomerase-like"/>
    <property type="match status" value="1"/>
</dbReference>
<proteinExistence type="predicted"/>
<evidence type="ECO:0000313" key="3">
    <source>
        <dbReference type="EMBL" id="MCS5735015.1"/>
    </source>
</evidence>
<dbReference type="InterPro" id="IPR050312">
    <property type="entry name" value="IolE/XylAMocC-like"/>
</dbReference>
<dbReference type="InterPro" id="IPR036237">
    <property type="entry name" value="Xyl_isomerase-like_sf"/>
</dbReference>
<reference evidence="3" key="1">
    <citation type="submission" date="2022-08" db="EMBL/GenBank/DDBJ databases">
        <authorList>
            <person name="Deng Y."/>
            <person name="Han X.-F."/>
            <person name="Zhang Y.-Q."/>
        </authorList>
    </citation>
    <scope>NUCLEOTIDE SEQUENCE</scope>
    <source>
        <strain evidence="3">CPCC 203386</strain>
    </source>
</reference>
<dbReference type="RefSeq" id="WP_259539923.1">
    <property type="nucleotide sequence ID" value="NZ_JANLCJ010000005.1"/>
</dbReference>
<evidence type="ECO:0000256" key="1">
    <source>
        <dbReference type="ARBA" id="ARBA00023277"/>
    </source>
</evidence>
<protein>
    <submittedName>
        <fullName evidence="3">Sugar phosphate isomerase/epimerase</fullName>
    </submittedName>
</protein>
<dbReference type="Pfam" id="PF01261">
    <property type="entry name" value="AP_endonuc_2"/>
    <property type="match status" value="1"/>
</dbReference>
<evidence type="ECO:0000259" key="2">
    <source>
        <dbReference type="Pfam" id="PF01261"/>
    </source>
</evidence>
<dbReference type="InterPro" id="IPR013022">
    <property type="entry name" value="Xyl_isomerase-like_TIM-brl"/>
</dbReference>
<dbReference type="Gene3D" id="3.20.20.150">
    <property type="entry name" value="Divalent-metal-dependent TIM barrel enzymes"/>
    <property type="match status" value="1"/>
</dbReference>
<keyword evidence="4" id="KW-1185">Reference proteome</keyword>
<gene>
    <name evidence="3" type="ORF">N1032_14815</name>
</gene>
<dbReference type="EMBL" id="JANLCJ010000005">
    <property type="protein sequence ID" value="MCS5735015.1"/>
    <property type="molecule type" value="Genomic_DNA"/>
</dbReference>
<feature type="domain" description="Xylose isomerase-like TIM barrel" evidence="2">
    <location>
        <begin position="25"/>
        <end position="280"/>
    </location>
</feature>
<dbReference type="PANTHER" id="PTHR12110:SF41">
    <property type="entry name" value="INOSOSE DEHYDRATASE"/>
    <property type="match status" value="1"/>
</dbReference>
<sequence>MADNLLGLSTFVLASPFSDSDSAAFRRVAEFGYDVIEVCIEDPAIVTAEFLNREAAANGLTVGICGAFGPDRDVSHEDADRRALGIAYLKTCIDLAQAVGSPHVAGPMYSATGKTRMLDPEGRRQQRAWAAESLREVADYAGERSVALAIEPLNRFETDLVNTTEQGLGLCDLIGRSNVGLLIDTFHMNIEDKSLGDAVRLAGDRVFHVQVSENDRGTPGSGHVPWAEFFEALRDIDYRGQIVVESFLPTVVEIARAVSLWRPVAASMDALAEDGLAFLRSELSSEARA</sequence>
<dbReference type="Proteomes" id="UP001165586">
    <property type="component" value="Unassembled WGS sequence"/>
</dbReference>
<organism evidence="3 4">
    <name type="scientific">Herbiconiux daphne</name>
    <dbReference type="NCBI Taxonomy" id="2970914"/>
    <lineage>
        <taxon>Bacteria</taxon>
        <taxon>Bacillati</taxon>
        <taxon>Actinomycetota</taxon>
        <taxon>Actinomycetes</taxon>
        <taxon>Micrococcales</taxon>
        <taxon>Microbacteriaceae</taxon>
        <taxon>Herbiconiux</taxon>
    </lineage>
</organism>
<name>A0ABT2H4Z9_9MICO</name>
<accession>A0ABT2H4Z9</accession>
<keyword evidence="3" id="KW-0413">Isomerase</keyword>
<dbReference type="PANTHER" id="PTHR12110">
    <property type="entry name" value="HYDROXYPYRUVATE ISOMERASE"/>
    <property type="match status" value="1"/>
</dbReference>
<keyword evidence="1" id="KW-0119">Carbohydrate metabolism</keyword>
<dbReference type="GO" id="GO:0016853">
    <property type="term" value="F:isomerase activity"/>
    <property type="evidence" value="ECO:0007669"/>
    <property type="project" value="UniProtKB-KW"/>
</dbReference>
<evidence type="ECO:0000313" key="4">
    <source>
        <dbReference type="Proteomes" id="UP001165586"/>
    </source>
</evidence>
<comment type="caution">
    <text evidence="3">The sequence shown here is derived from an EMBL/GenBank/DDBJ whole genome shotgun (WGS) entry which is preliminary data.</text>
</comment>